<feature type="compositionally biased region" description="Polar residues" evidence="11">
    <location>
        <begin position="220"/>
        <end position="231"/>
    </location>
</feature>
<feature type="region of interest" description="Disordered" evidence="11">
    <location>
        <begin position="87"/>
        <end position="120"/>
    </location>
</feature>
<dbReference type="GO" id="GO:0008270">
    <property type="term" value="F:zinc ion binding"/>
    <property type="evidence" value="ECO:0007669"/>
    <property type="project" value="UniProtKB-KW"/>
</dbReference>
<dbReference type="InterPro" id="IPR002867">
    <property type="entry name" value="IBR_dom"/>
</dbReference>
<evidence type="ECO:0000256" key="11">
    <source>
        <dbReference type="SAM" id="MobiDB-lite"/>
    </source>
</evidence>
<evidence type="ECO:0000313" key="15">
    <source>
        <dbReference type="Proteomes" id="UP000663828"/>
    </source>
</evidence>
<keyword evidence="8" id="KW-0862">Zinc</keyword>
<keyword evidence="4" id="KW-0479">Metal-binding</keyword>
<evidence type="ECO:0000256" key="2">
    <source>
        <dbReference type="ARBA" id="ARBA00012251"/>
    </source>
</evidence>
<comment type="catalytic activity">
    <reaction evidence="1">
        <text>[E2 ubiquitin-conjugating enzyme]-S-ubiquitinyl-L-cysteine + [acceptor protein]-L-lysine = [E2 ubiquitin-conjugating enzyme]-L-cysteine + [acceptor protein]-N(6)-ubiquitinyl-L-lysine.</text>
        <dbReference type="EC" id="2.3.2.31"/>
    </reaction>
</comment>
<sequence length="1181" mass="136242">MASNQYQNEKPNLRPTKRVNAGGKTIFLHHNPHNPSTKSYIRATYRNAPENSSDPFGIERGDVEYSLNKRQRWEVLNDFRRHLANEASSSNDELDVQSDSEQPQRKNKSRRKKPINPSRTKYRLYEFHDTDHGANCVSITSNVGQRRTQLPNKTYMQDSSLVKRHGLIVEKENAVAANNNNSPRADKPAADVTYFAVVPPPREKQLSNIRIQHGYKAKKTTNSTTQRSKVPQTKGHIRIDEPNEDGDEEFSSDADEPVTPSVSSQKPIGLQLTDFIRTVPDDENLVTKVVADNLVTVQNFDPKSSRFYLDDIEPGRKFRRQISREEKLYNHDKAVYLKRQKSTGKNVEPKQKPHHYLMPLSFRTILMHKMDLNDDLLSKAYNKNFIHAQCYPTKYLICITDRLKAYHWANDFELFPTYATLNAYLIFIPNLEDSTNDQYCRVQVGLNMDLYADSIQLENLYESSESIYTVDDVVQKAVEFVTSLPFEAFKPIDSEISRRRLIRNEEDNDLSESEFVNKQIRHLQLLDKSSVQAKTVLQEEELNSEISADEYDLIRPNICTNCYQDIDETTPMTALKSCAHWLCNECWRQYLENSVKGVKVVLCPEWNCCSIIDVGTLLSLINVRCMNLYERNIEKCLVNVSRSYTKCPSKSCSNIIQVIGSNAEHVRCRCGHEFCLHCRKDPHFPATCSAYRLYIDEVYRNGDFISDYNAITQVKGRNCISCDNFIEKNGGCNHMTCRCGTEFCWTCIAYWKDHYPPDGTFRCPKEAVPLQEEVLAKHHNQSRRYYYAAILHHHERLLTNTQKQNENVKRLLGTIPLDKGTLFDSALVKSQVDKREAVLRHLYQTVKYIANLHRICEFIAVAAEGYGNNPSEFRNSLQPLETVAFQMSQILEGGRGPKAVEQLKDLYASSEKIIERLRRAVTLRELRRANTTGYVTSQPMNSLYAYMDEMSMDPELICSICRLPLTDPCCTPCGETFCRACINNWIETKSSSCPHCRQNLSINRLSPAPRLLRSMLDRLQVECLACGEIGILRINIEEHVQKLCPKTIVSCHSADIKCPWIGQRNQLDDHLIACRFEGMRSIITELVMENQQLEEKVDEQMNQINHLIELLKFQEDQCVALKDECETLVKQENQLRSQIHTYEHQAQQLLEELQKKEVELISMRDQPPQLDVKYSCITIYE</sequence>
<dbReference type="InterPro" id="IPR044066">
    <property type="entry name" value="TRIAD_supradom"/>
</dbReference>
<keyword evidence="5" id="KW-0677">Repeat</keyword>
<dbReference type="Pfam" id="PF04564">
    <property type="entry name" value="U-box"/>
    <property type="match status" value="1"/>
</dbReference>
<dbReference type="EC" id="2.3.2.31" evidence="2"/>
<evidence type="ECO:0000259" key="12">
    <source>
        <dbReference type="PROSITE" id="PS50089"/>
    </source>
</evidence>
<protein>
    <recommendedName>
        <fullName evidence="2">RBR-type E3 ubiquitin transferase</fullName>
        <ecNumber evidence="2">2.3.2.31</ecNumber>
    </recommendedName>
</protein>
<evidence type="ECO:0000256" key="10">
    <source>
        <dbReference type="SAM" id="Coils"/>
    </source>
</evidence>
<dbReference type="InterPro" id="IPR013083">
    <property type="entry name" value="Znf_RING/FYVE/PHD"/>
</dbReference>
<comment type="caution">
    <text evidence="14">The sequence shown here is derived from an EMBL/GenBank/DDBJ whole genome shotgun (WGS) entry which is preliminary data.</text>
</comment>
<dbReference type="GO" id="GO:0061630">
    <property type="term" value="F:ubiquitin protein ligase activity"/>
    <property type="evidence" value="ECO:0007669"/>
    <property type="project" value="UniProtKB-EC"/>
</dbReference>
<organism evidence="14 15">
    <name type="scientific">Adineta ricciae</name>
    <name type="common">Rotifer</name>
    <dbReference type="NCBI Taxonomy" id="249248"/>
    <lineage>
        <taxon>Eukaryota</taxon>
        <taxon>Metazoa</taxon>
        <taxon>Spiralia</taxon>
        <taxon>Gnathifera</taxon>
        <taxon>Rotifera</taxon>
        <taxon>Eurotatoria</taxon>
        <taxon>Bdelloidea</taxon>
        <taxon>Adinetida</taxon>
        <taxon>Adinetidae</taxon>
        <taxon>Adineta</taxon>
    </lineage>
</organism>
<feature type="domain" description="RING-type" evidence="12">
    <location>
        <begin position="559"/>
        <end position="604"/>
    </location>
</feature>
<dbReference type="Proteomes" id="UP000663828">
    <property type="component" value="Unassembled WGS sequence"/>
</dbReference>
<dbReference type="PROSITE" id="PS51873">
    <property type="entry name" value="TRIAD"/>
    <property type="match status" value="1"/>
</dbReference>
<dbReference type="Pfam" id="PF22191">
    <property type="entry name" value="IBR_1"/>
    <property type="match status" value="1"/>
</dbReference>
<evidence type="ECO:0000256" key="8">
    <source>
        <dbReference type="ARBA" id="ARBA00022833"/>
    </source>
</evidence>
<dbReference type="InterPro" id="IPR001841">
    <property type="entry name" value="Znf_RING"/>
</dbReference>
<dbReference type="SUPFAM" id="SSF57850">
    <property type="entry name" value="RING/U-box"/>
    <property type="match status" value="4"/>
</dbReference>
<name>A0A814HCM4_ADIRI</name>
<accession>A0A814HCM4</accession>
<dbReference type="PROSITE" id="PS50089">
    <property type="entry name" value="ZF_RING_2"/>
    <property type="match status" value="2"/>
</dbReference>
<feature type="coiled-coil region" evidence="10">
    <location>
        <begin position="1083"/>
        <end position="1166"/>
    </location>
</feature>
<evidence type="ECO:0000259" key="13">
    <source>
        <dbReference type="PROSITE" id="PS51873"/>
    </source>
</evidence>
<dbReference type="GO" id="GO:0016567">
    <property type="term" value="P:protein ubiquitination"/>
    <property type="evidence" value="ECO:0007669"/>
    <property type="project" value="InterPro"/>
</dbReference>
<keyword evidence="6 9" id="KW-0863">Zinc-finger</keyword>
<dbReference type="EMBL" id="CAJNOR010000789">
    <property type="protein sequence ID" value="CAF1007684.1"/>
    <property type="molecule type" value="Genomic_DNA"/>
</dbReference>
<dbReference type="Gene3D" id="1.20.120.1750">
    <property type="match status" value="1"/>
</dbReference>
<feature type="domain" description="RING-type" evidence="13">
    <location>
        <begin position="555"/>
        <end position="767"/>
    </location>
</feature>
<dbReference type="AlphaFoldDB" id="A0A814HCM4"/>
<feature type="domain" description="RING-type" evidence="12">
    <location>
        <begin position="958"/>
        <end position="997"/>
    </location>
</feature>
<dbReference type="SMART" id="SM00504">
    <property type="entry name" value="Ubox"/>
    <property type="match status" value="1"/>
</dbReference>
<dbReference type="SMART" id="SM00647">
    <property type="entry name" value="IBR"/>
    <property type="match status" value="2"/>
</dbReference>
<reference evidence="14" key="1">
    <citation type="submission" date="2021-02" db="EMBL/GenBank/DDBJ databases">
        <authorList>
            <person name="Nowell W R."/>
        </authorList>
    </citation>
    <scope>NUCLEOTIDE SEQUENCE</scope>
</reference>
<feature type="compositionally biased region" description="Basic residues" evidence="11">
    <location>
        <begin position="105"/>
        <end position="114"/>
    </location>
</feature>
<evidence type="ECO:0000256" key="7">
    <source>
        <dbReference type="ARBA" id="ARBA00022786"/>
    </source>
</evidence>
<evidence type="ECO:0000256" key="5">
    <source>
        <dbReference type="ARBA" id="ARBA00022737"/>
    </source>
</evidence>
<evidence type="ECO:0000256" key="4">
    <source>
        <dbReference type="ARBA" id="ARBA00022723"/>
    </source>
</evidence>
<dbReference type="InterPro" id="IPR031127">
    <property type="entry name" value="E3_UB_ligase_RBR"/>
</dbReference>
<evidence type="ECO:0000256" key="3">
    <source>
        <dbReference type="ARBA" id="ARBA00022679"/>
    </source>
</evidence>
<dbReference type="SUPFAM" id="SSF49599">
    <property type="entry name" value="TRAF domain-like"/>
    <property type="match status" value="1"/>
</dbReference>
<dbReference type="PANTHER" id="PTHR11685">
    <property type="entry name" value="RBR FAMILY RING FINGER AND IBR DOMAIN-CONTAINING"/>
    <property type="match status" value="1"/>
</dbReference>
<dbReference type="SMART" id="SM00184">
    <property type="entry name" value="RING"/>
    <property type="match status" value="2"/>
</dbReference>
<dbReference type="CDD" id="cd22584">
    <property type="entry name" value="Rcat_RBR_unk"/>
    <property type="match status" value="1"/>
</dbReference>
<feature type="region of interest" description="Disordered" evidence="11">
    <location>
        <begin position="212"/>
        <end position="266"/>
    </location>
</feature>
<evidence type="ECO:0000256" key="9">
    <source>
        <dbReference type="PROSITE-ProRule" id="PRU00175"/>
    </source>
</evidence>
<gene>
    <name evidence="14" type="ORF">XAT740_LOCUS13551</name>
</gene>
<dbReference type="Gene3D" id="3.30.40.10">
    <property type="entry name" value="Zinc/RING finger domain, C3HC4 (zinc finger)"/>
    <property type="match status" value="2"/>
</dbReference>
<keyword evidence="15" id="KW-1185">Reference proteome</keyword>
<keyword evidence="7" id="KW-0833">Ubl conjugation pathway</keyword>
<dbReference type="Pfam" id="PF01485">
    <property type="entry name" value="IBR"/>
    <property type="match status" value="1"/>
</dbReference>
<feature type="compositionally biased region" description="Acidic residues" evidence="11">
    <location>
        <begin position="242"/>
        <end position="256"/>
    </location>
</feature>
<evidence type="ECO:0000256" key="6">
    <source>
        <dbReference type="ARBA" id="ARBA00022771"/>
    </source>
</evidence>
<keyword evidence="3" id="KW-0808">Transferase</keyword>
<proteinExistence type="predicted"/>
<keyword evidence="10" id="KW-0175">Coiled coil</keyword>
<dbReference type="InterPro" id="IPR003613">
    <property type="entry name" value="Ubox_domain"/>
</dbReference>
<evidence type="ECO:0000313" key="14">
    <source>
        <dbReference type="EMBL" id="CAF1007684.1"/>
    </source>
</evidence>
<evidence type="ECO:0000256" key="1">
    <source>
        <dbReference type="ARBA" id="ARBA00001798"/>
    </source>
</evidence>